<keyword evidence="3" id="KW-1185">Reference proteome</keyword>
<dbReference type="Proteomes" id="UP000238479">
    <property type="component" value="Chromosome 1"/>
</dbReference>
<dbReference type="AlphaFoldDB" id="A0A2P6SFK2"/>
<evidence type="ECO:0000313" key="3">
    <source>
        <dbReference type="Proteomes" id="UP000238479"/>
    </source>
</evidence>
<proteinExistence type="predicted"/>
<dbReference type="EMBL" id="PDCK01000039">
    <property type="protein sequence ID" value="PRQ57443.1"/>
    <property type="molecule type" value="Genomic_DNA"/>
</dbReference>
<accession>A0A2P6SFK2</accession>
<evidence type="ECO:0000313" key="2">
    <source>
        <dbReference type="EMBL" id="PRQ57443.1"/>
    </source>
</evidence>
<feature type="region of interest" description="Disordered" evidence="1">
    <location>
        <begin position="393"/>
        <end position="442"/>
    </location>
</feature>
<comment type="caution">
    <text evidence="2">The sequence shown here is derived from an EMBL/GenBank/DDBJ whole genome shotgun (WGS) entry which is preliminary data.</text>
</comment>
<feature type="compositionally biased region" description="Polar residues" evidence="1">
    <location>
        <begin position="396"/>
        <end position="408"/>
    </location>
</feature>
<gene>
    <name evidence="2" type="ORF">RchiOBHm_Chr1g0348381</name>
</gene>
<organism evidence="2 3">
    <name type="scientific">Rosa chinensis</name>
    <name type="common">China rose</name>
    <dbReference type="NCBI Taxonomy" id="74649"/>
    <lineage>
        <taxon>Eukaryota</taxon>
        <taxon>Viridiplantae</taxon>
        <taxon>Streptophyta</taxon>
        <taxon>Embryophyta</taxon>
        <taxon>Tracheophyta</taxon>
        <taxon>Spermatophyta</taxon>
        <taxon>Magnoliopsida</taxon>
        <taxon>eudicotyledons</taxon>
        <taxon>Gunneridae</taxon>
        <taxon>Pentapetalae</taxon>
        <taxon>rosids</taxon>
        <taxon>fabids</taxon>
        <taxon>Rosales</taxon>
        <taxon>Rosaceae</taxon>
        <taxon>Rosoideae</taxon>
        <taxon>Rosoideae incertae sedis</taxon>
        <taxon>Rosa</taxon>
    </lineage>
</organism>
<name>A0A2P6SFK2_ROSCH</name>
<evidence type="ECO:0000256" key="1">
    <source>
        <dbReference type="SAM" id="MobiDB-lite"/>
    </source>
</evidence>
<reference evidence="2 3" key="1">
    <citation type="journal article" date="2018" name="Nat. Genet.">
        <title>The Rosa genome provides new insights in the design of modern roses.</title>
        <authorList>
            <person name="Bendahmane M."/>
        </authorList>
    </citation>
    <scope>NUCLEOTIDE SEQUENCE [LARGE SCALE GENOMIC DNA]</scope>
    <source>
        <strain evidence="3">cv. Old Blush</strain>
    </source>
</reference>
<dbReference type="Gramene" id="PRQ57443">
    <property type="protein sequence ID" value="PRQ57443"/>
    <property type="gene ID" value="RchiOBHm_Chr1g0348381"/>
</dbReference>
<protein>
    <submittedName>
        <fullName evidence="2">Uncharacterized protein</fullName>
    </submittedName>
</protein>
<sequence length="473" mass="53333">MLLWGCRDLKSLVRLPRVRTLDVHLCESLESVTFQSISCIPESIGLIAYKSQLVEIEYWFKLEAIEKVDLEMIKLLCLCNLESMERIWMHTPYNNAEVMMLPIQVPLSLSPSPSPSLLPAPSPSQPYRYTSTQLFSDKANHTFKNLGLYEYGIFSTFLPTKGNDVPGQFSHTSKGSSRSMSFTVPAPLLPNQRIRGLNIFCVYANYDVDVRCIDPIIIRVNNKSKGLKWIYGPTCYGIPSSKDVVWLSHWKLGNRLEAGDEVTVTVFPFEPFQIKEWGFQVVHEQEGKISNQHKTTHPDDNDVIGKCCTDFSELYQVMPGTYFLCGGPMIYDRQSHVLQKGSVLFNHIIGDSDESAATKEAMRDRKNFCSRSGLVTITGAVSLICSPGRISKEGRNSQPKIKYTSLTQPKAPEMPESLGLAVTRDPDRPTPRNAVRSRSRSVTPAIPLSQRIWSVFRSLTRCSRSLESNARRP</sequence>